<gene>
    <name evidence="3" type="ORF">HYN59_06370</name>
</gene>
<dbReference type="Pfam" id="PF01648">
    <property type="entry name" value="ACPS"/>
    <property type="match status" value="1"/>
</dbReference>
<feature type="domain" description="4'-phosphopantetheinyl transferase" evidence="2">
    <location>
        <begin position="105"/>
        <end position="207"/>
    </location>
</feature>
<reference evidence="3 4" key="1">
    <citation type="submission" date="2018-04" db="EMBL/GenBank/DDBJ databases">
        <title>Genome sequencing of Flavobacterium sp. HYN0059.</title>
        <authorList>
            <person name="Yi H."/>
            <person name="Baek C."/>
        </authorList>
    </citation>
    <scope>NUCLEOTIDE SEQUENCE [LARGE SCALE GENOMIC DNA]</scope>
    <source>
        <strain evidence="3 4">HYN0059</strain>
    </source>
</reference>
<keyword evidence="4" id="KW-1185">Reference proteome</keyword>
<dbReference type="InterPro" id="IPR037143">
    <property type="entry name" value="4-PPantetheinyl_Trfase_dom_sf"/>
</dbReference>
<accession>A0A2S1QWH7</accession>
<dbReference type="OrthoDB" id="1190494at2"/>
<dbReference type="GO" id="GO:0000287">
    <property type="term" value="F:magnesium ion binding"/>
    <property type="evidence" value="ECO:0007669"/>
    <property type="project" value="InterPro"/>
</dbReference>
<dbReference type="EMBL" id="CP029186">
    <property type="protein sequence ID" value="AWH84770.1"/>
    <property type="molecule type" value="Genomic_DNA"/>
</dbReference>
<dbReference type="GO" id="GO:0008897">
    <property type="term" value="F:holo-[acyl-carrier-protein] synthase activity"/>
    <property type="evidence" value="ECO:0007669"/>
    <property type="project" value="InterPro"/>
</dbReference>
<dbReference type="Gene3D" id="3.90.470.20">
    <property type="entry name" value="4'-phosphopantetheinyl transferase domain"/>
    <property type="match status" value="2"/>
</dbReference>
<dbReference type="SUPFAM" id="SSF56214">
    <property type="entry name" value="4'-phosphopantetheinyl transferase"/>
    <property type="match status" value="2"/>
</dbReference>
<organism evidence="3 4">
    <name type="scientific">Flavobacterium album</name>
    <dbReference type="NCBI Taxonomy" id="2175091"/>
    <lineage>
        <taxon>Bacteria</taxon>
        <taxon>Pseudomonadati</taxon>
        <taxon>Bacteroidota</taxon>
        <taxon>Flavobacteriia</taxon>
        <taxon>Flavobacteriales</taxon>
        <taxon>Flavobacteriaceae</taxon>
        <taxon>Flavobacterium</taxon>
    </lineage>
</organism>
<dbReference type="InterPro" id="IPR008278">
    <property type="entry name" value="4-PPantetheinyl_Trfase_dom"/>
</dbReference>
<dbReference type="AlphaFoldDB" id="A0A2S1QWH7"/>
<evidence type="ECO:0000313" key="4">
    <source>
        <dbReference type="Proteomes" id="UP000244929"/>
    </source>
</evidence>
<dbReference type="Proteomes" id="UP000244929">
    <property type="component" value="Chromosome"/>
</dbReference>
<name>A0A2S1QWH7_9FLAO</name>
<sequence length="214" mass="24490">MPLYRSVTIAPGTQLLIWKITETLEELAEGVLLNDRCTVKMDKMKSEQHRKALLSVRRLIQEMGYTDFDLYYGPDGKPHLKDGTHISITHSYAFSAVIIGSSNTGIDIELQREKVITIADKFIEPEFSFLDPLHLEEYMRKLIVIWCVKEAVYKMISRKQLSFKQHINVHAFDMKDGTGKAGVHFAEIDDVYSFCFEEIEGFTLAYCLDNNGNG</sequence>
<dbReference type="KEGG" id="falb:HYN59_06370"/>
<protein>
    <submittedName>
        <fullName evidence="3">4-phosphopantetheinyl transferase</fullName>
    </submittedName>
</protein>
<proteinExistence type="predicted"/>
<keyword evidence="1 3" id="KW-0808">Transferase</keyword>
<evidence type="ECO:0000259" key="2">
    <source>
        <dbReference type="Pfam" id="PF01648"/>
    </source>
</evidence>
<evidence type="ECO:0000256" key="1">
    <source>
        <dbReference type="ARBA" id="ARBA00022679"/>
    </source>
</evidence>
<dbReference type="RefSeq" id="WP_108777476.1">
    <property type="nucleotide sequence ID" value="NZ_CP029186.1"/>
</dbReference>
<evidence type="ECO:0000313" key="3">
    <source>
        <dbReference type="EMBL" id="AWH84770.1"/>
    </source>
</evidence>